<reference evidence="4" key="1">
    <citation type="submission" date="2016-06" db="UniProtKB">
        <authorList>
            <consortium name="WormBaseParasite"/>
        </authorList>
    </citation>
    <scope>IDENTIFICATION</scope>
</reference>
<keyword evidence="1" id="KW-0472">Membrane</keyword>
<evidence type="ECO:0000313" key="3">
    <source>
        <dbReference type="Proteomes" id="UP000267606"/>
    </source>
</evidence>
<evidence type="ECO:0000256" key="1">
    <source>
        <dbReference type="SAM" id="Phobius"/>
    </source>
</evidence>
<dbReference type="EMBL" id="UZAJ01003352">
    <property type="protein sequence ID" value="VDO39969.1"/>
    <property type="molecule type" value="Genomic_DNA"/>
</dbReference>
<keyword evidence="1" id="KW-1133">Transmembrane helix</keyword>
<dbReference type="AlphaFoldDB" id="A0A183HAB6"/>
<organism evidence="4">
    <name type="scientific">Onchocerca flexuosa</name>
    <dbReference type="NCBI Taxonomy" id="387005"/>
    <lineage>
        <taxon>Eukaryota</taxon>
        <taxon>Metazoa</taxon>
        <taxon>Ecdysozoa</taxon>
        <taxon>Nematoda</taxon>
        <taxon>Chromadorea</taxon>
        <taxon>Rhabditida</taxon>
        <taxon>Spirurina</taxon>
        <taxon>Spiruromorpha</taxon>
        <taxon>Filarioidea</taxon>
        <taxon>Onchocercidae</taxon>
        <taxon>Onchocerca</taxon>
    </lineage>
</organism>
<evidence type="ECO:0000313" key="2">
    <source>
        <dbReference type="EMBL" id="VDO39969.1"/>
    </source>
</evidence>
<keyword evidence="3" id="KW-1185">Reference proteome</keyword>
<name>A0A183HAB6_9BILA</name>
<evidence type="ECO:0000313" key="4">
    <source>
        <dbReference type="WBParaSite" id="OFLC_0000442701-mRNA-1"/>
    </source>
</evidence>
<feature type="transmembrane region" description="Helical" evidence="1">
    <location>
        <begin position="18"/>
        <end position="37"/>
    </location>
</feature>
<gene>
    <name evidence="2" type="ORF">OFLC_LOCUS4426</name>
</gene>
<keyword evidence="1" id="KW-0812">Transmembrane</keyword>
<sequence>MSRLKSCQNIKLESSGSYINLSDFLITFLLLILYCIAEKSSSFDVLNRAECQQSSIIRSLSNLSFKLPNSKSGDFVDVTGHNDIKFDSLTIPFIHFGMERVTVSLSALDKEFETARCLVVDLG</sequence>
<protein>
    <submittedName>
        <fullName evidence="4">Transmembrane protein</fullName>
    </submittedName>
</protein>
<reference evidence="2 3" key="2">
    <citation type="submission" date="2018-11" db="EMBL/GenBank/DDBJ databases">
        <authorList>
            <consortium name="Pathogen Informatics"/>
        </authorList>
    </citation>
    <scope>NUCLEOTIDE SEQUENCE [LARGE SCALE GENOMIC DNA]</scope>
</reference>
<accession>A0A183HAB6</accession>
<proteinExistence type="predicted"/>
<dbReference type="Proteomes" id="UP000267606">
    <property type="component" value="Unassembled WGS sequence"/>
</dbReference>
<dbReference type="WBParaSite" id="OFLC_0000442701-mRNA-1">
    <property type="protein sequence ID" value="OFLC_0000442701-mRNA-1"/>
    <property type="gene ID" value="OFLC_0000442701"/>
</dbReference>